<dbReference type="Pfam" id="PF03900">
    <property type="entry name" value="Porphobil_deamC"/>
    <property type="match status" value="1"/>
</dbReference>
<evidence type="ECO:0000313" key="11">
    <source>
        <dbReference type="Proteomes" id="UP001596540"/>
    </source>
</evidence>
<feature type="domain" description="Porphobilinogen deaminase N-terminal" evidence="8">
    <location>
        <begin position="8"/>
        <end position="220"/>
    </location>
</feature>
<dbReference type="GO" id="GO:0004418">
    <property type="term" value="F:hydroxymethylbilane synthase activity"/>
    <property type="evidence" value="ECO:0007669"/>
    <property type="project" value="UniProtKB-EC"/>
</dbReference>
<keyword evidence="4 10" id="KW-0808">Transferase</keyword>
<organism evidence="10 11">
    <name type="scientific">Marinactinospora rubrisoli</name>
    <dbReference type="NCBI Taxonomy" id="2715399"/>
    <lineage>
        <taxon>Bacteria</taxon>
        <taxon>Bacillati</taxon>
        <taxon>Actinomycetota</taxon>
        <taxon>Actinomycetes</taxon>
        <taxon>Streptosporangiales</taxon>
        <taxon>Nocardiopsidaceae</taxon>
        <taxon>Marinactinospora</taxon>
    </lineage>
</organism>
<reference evidence="11" key="1">
    <citation type="journal article" date="2019" name="Int. J. Syst. Evol. Microbiol.">
        <title>The Global Catalogue of Microorganisms (GCM) 10K type strain sequencing project: providing services to taxonomists for standard genome sequencing and annotation.</title>
        <authorList>
            <consortium name="The Broad Institute Genomics Platform"/>
            <consortium name="The Broad Institute Genome Sequencing Center for Infectious Disease"/>
            <person name="Wu L."/>
            <person name="Ma J."/>
        </authorList>
    </citation>
    <scope>NUCLEOTIDE SEQUENCE [LARGE SCALE GENOMIC DNA]</scope>
    <source>
        <strain evidence="11">CGMCC 4.7382</strain>
    </source>
</reference>
<evidence type="ECO:0000256" key="7">
    <source>
        <dbReference type="NCBIfam" id="TIGR00212"/>
    </source>
</evidence>
<accession>A0ABW2K8L9</accession>
<proteinExistence type="inferred from homology"/>
<dbReference type="InterPro" id="IPR000860">
    <property type="entry name" value="HemC"/>
</dbReference>
<dbReference type="Gene3D" id="3.30.160.40">
    <property type="entry name" value="Porphobilinogen deaminase, C-terminal domain"/>
    <property type="match status" value="1"/>
</dbReference>
<dbReference type="InterPro" id="IPR036803">
    <property type="entry name" value="Porphobilinogen_deaminase_C_sf"/>
</dbReference>
<dbReference type="PRINTS" id="PR00151">
    <property type="entry name" value="PORPHBDMNASE"/>
</dbReference>
<comment type="similarity">
    <text evidence="2">Belongs to the HMBS family.</text>
</comment>
<dbReference type="EC" id="2.5.1.61" evidence="3 7"/>
<evidence type="ECO:0000259" key="9">
    <source>
        <dbReference type="Pfam" id="PF03900"/>
    </source>
</evidence>
<keyword evidence="5" id="KW-0627">Porphyrin biosynthesis</keyword>
<evidence type="ECO:0000259" key="8">
    <source>
        <dbReference type="Pfam" id="PF01379"/>
    </source>
</evidence>
<evidence type="ECO:0000256" key="4">
    <source>
        <dbReference type="ARBA" id="ARBA00022679"/>
    </source>
</evidence>
<comment type="catalytic activity">
    <reaction evidence="6">
        <text>4 porphobilinogen + H2O = hydroxymethylbilane + 4 NH4(+)</text>
        <dbReference type="Rhea" id="RHEA:13185"/>
        <dbReference type="ChEBI" id="CHEBI:15377"/>
        <dbReference type="ChEBI" id="CHEBI:28938"/>
        <dbReference type="ChEBI" id="CHEBI:57845"/>
        <dbReference type="ChEBI" id="CHEBI:58126"/>
        <dbReference type="EC" id="2.5.1.61"/>
    </reaction>
</comment>
<dbReference type="PANTHER" id="PTHR11557:SF0">
    <property type="entry name" value="PORPHOBILINOGEN DEAMINASE"/>
    <property type="match status" value="1"/>
</dbReference>
<dbReference type="InterPro" id="IPR022417">
    <property type="entry name" value="Porphobilin_deaminase_N"/>
</dbReference>
<name>A0ABW2K8L9_9ACTN</name>
<evidence type="ECO:0000256" key="2">
    <source>
        <dbReference type="ARBA" id="ARBA00005638"/>
    </source>
</evidence>
<comment type="function">
    <text evidence="1">Tetrapolymerization of the monopyrrole PBG into the hydroxymethylbilane pre-uroporphyrinogen in several discrete steps.</text>
</comment>
<dbReference type="RefSeq" id="WP_379868108.1">
    <property type="nucleotide sequence ID" value="NZ_JBHTBH010000001.1"/>
</dbReference>
<evidence type="ECO:0000256" key="3">
    <source>
        <dbReference type="ARBA" id="ARBA00012655"/>
    </source>
</evidence>
<sequence length="317" mass="34094">MLTHDALLRIGTRTTPMALARARHVQDLLLKAAPEITTEIVGIPAPDEHRSRAPAARGARAVLGEIDRRLLGGQVDLAVLNMADIPGDVPLPAGVTFGAYLPREDVRDVLVFRSGSPLRTLADAPPGTVIGTSSVRRTAQLLRHRPDLRVRRVRGGPDPADRLSLLDEDSGYEALVLPRTALEHGSMAGRRAELLVLDVMCPPVGAGVTGVQCRVRDTGIADLLYGIDDSTTRTHIAAERTLLHGLRGHGGSPIAGHCRTLPDGRLSLRGMVFTRDGRHVIEVCERDDPDRPTRLGTRVSAALLRRGARAVIDGVPR</sequence>
<dbReference type="PIRSF" id="PIRSF001438">
    <property type="entry name" value="4pyrrol_synth_OHMeBilane_synth"/>
    <property type="match status" value="1"/>
</dbReference>
<gene>
    <name evidence="10" type="primary">hemC</name>
    <name evidence="10" type="ORF">ACFQRF_01190</name>
</gene>
<evidence type="ECO:0000256" key="5">
    <source>
        <dbReference type="ARBA" id="ARBA00023244"/>
    </source>
</evidence>
<evidence type="ECO:0000256" key="6">
    <source>
        <dbReference type="ARBA" id="ARBA00048169"/>
    </source>
</evidence>
<dbReference type="PANTHER" id="PTHR11557">
    <property type="entry name" value="PORPHOBILINOGEN DEAMINASE"/>
    <property type="match status" value="1"/>
</dbReference>
<feature type="domain" description="Porphobilinogen deaminase C-terminal" evidence="9">
    <location>
        <begin position="236"/>
        <end position="304"/>
    </location>
</feature>
<keyword evidence="11" id="KW-1185">Reference proteome</keyword>
<dbReference type="SUPFAM" id="SSF53850">
    <property type="entry name" value="Periplasmic binding protein-like II"/>
    <property type="match status" value="1"/>
</dbReference>
<dbReference type="Gene3D" id="3.40.190.10">
    <property type="entry name" value="Periplasmic binding protein-like II"/>
    <property type="match status" value="2"/>
</dbReference>
<dbReference type="NCBIfam" id="TIGR00212">
    <property type="entry name" value="hemC"/>
    <property type="match status" value="1"/>
</dbReference>
<dbReference type="Proteomes" id="UP001596540">
    <property type="component" value="Unassembled WGS sequence"/>
</dbReference>
<protein>
    <recommendedName>
        <fullName evidence="3 7">Hydroxymethylbilane synthase</fullName>
        <ecNumber evidence="3 7">2.5.1.61</ecNumber>
    </recommendedName>
</protein>
<evidence type="ECO:0000256" key="1">
    <source>
        <dbReference type="ARBA" id="ARBA00002869"/>
    </source>
</evidence>
<comment type="caution">
    <text evidence="10">The sequence shown here is derived from an EMBL/GenBank/DDBJ whole genome shotgun (WGS) entry which is preliminary data.</text>
</comment>
<dbReference type="SUPFAM" id="SSF54782">
    <property type="entry name" value="Porphobilinogen deaminase (hydroxymethylbilane synthase), C-terminal domain"/>
    <property type="match status" value="1"/>
</dbReference>
<dbReference type="EMBL" id="JBHTBH010000001">
    <property type="protein sequence ID" value="MFC7326341.1"/>
    <property type="molecule type" value="Genomic_DNA"/>
</dbReference>
<evidence type="ECO:0000313" key="10">
    <source>
        <dbReference type="EMBL" id="MFC7326341.1"/>
    </source>
</evidence>
<dbReference type="Pfam" id="PF01379">
    <property type="entry name" value="Porphobil_deam"/>
    <property type="match status" value="1"/>
</dbReference>
<dbReference type="InterPro" id="IPR022418">
    <property type="entry name" value="Porphobilinogen_deaminase_C"/>
</dbReference>